<comment type="catalytic activity">
    <reaction evidence="13">
        <text>[GlcNAc-(1-&gt;4)-Mur2Ac(oyl-L-Ala-gamma-D-Glu-L-Lys-D-Ala-D-Ala)](n)-di-trans,octa-cis-undecaprenyl diphosphate + beta-D-GlcNAc-(1-&gt;4)-Mur2Ac(oyl-L-Ala-gamma-D-Glu-L-Lys-D-Ala-D-Ala)-di-trans,octa-cis-undecaprenyl diphosphate = [GlcNAc-(1-&gt;4)-Mur2Ac(oyl-L-Ala-gamma-D-Glu-L-Lys-D-Ala-D-Ala)](n+1)-di-trans,octa-cis-undecaprenyl diphosphate + di-trans,octa-cis-undecaprenyl diphosphate + H(+)</text>
        <dbReference type="Rhea" id="RHEA:23708"/>
        <dbReference type="Rhea" id="RHEA-COMP:9602"/>
        <dbReference type="Rhea" id="RHEA-COMP:9603"/>
        <dbReference type="ChEBI" id="CHEBI:15378"/>
        <dbReference type="ChEBI" id="CHEBI:58405"/>
        <dbReference type="ChEBI" id="CHEBI:60033"/>
        <dbReference type="ChEBI" id="CHEBI:78435"/>
        <dbReference type="EC" id="2.4.99.28"/>
    </reaction>
</comment>
<comment type="similarity">
    <text evidence="2">In the N-terminal section; belongs to the glycosyltransferase 51 family.</text>
</comment>
<dbReference type="GO" id="GO:0071555">
    <property type="term" value="P:cell wall organization"/>
    <property type="evidence" value="ECO:0007669"/>
    <property type="project" value="UniProtKB-KW"/>
</dbReference>
<evidence type="ECO:0000256" key="2">
    <source>
        <dbReference type="ARBA" id="ARBA00007739"/>
    </source>
</evidence>
<evidence type="ECO:0000256" key="8">
    <source>
        <dbReference type="ARBA" id="ARBA00022960"/>
    </source>
</evidence>
<dbReference type="Proteomes" id="UP000198915">
    <property type="component" value="Unassembled WGS sequence"/>
</dbReference>
<protein>
    <submittedName>
        <fullName evidence="16">Penicillin-binding protein 1A/penicillin-binding protein 2A</fullName>
    </submittedName>
</protein>
<dbReference type="GO" id="GO:0009002">
    <property type="term" value="F:serine-type D-Ala-D-Ala carboxypeptidase activity"/>
    <property type="evidence" value="ECO:0007669"/>
    <property type="project" value="UniProtKB-EC"/>
</dbReference>
<dbReference type="Pfam" id="PF00912">
    <property type="entry name" value="Transgly"/>
    <property type="match status" value="1"/>
</dbReference>
<evidence type="ECO:0000256" key="5">
    <source>
        <dbReference type="ARBA" id="ARBA00022676"/>
    </source>
</evidence>
<dbReference type="GO" id="GO:0006508">
    <property type="term" value="P:proteolysis"/>
    <property type="evidence" value="ECO:0007669"/>
    <property type="project" value="UniProtKB-KW"/>
</dbReference>
<dbReference type="FunFam" id="1.10.3810.10:FF:000001">
    <property type="entry name" value="Penicillin-binding protein 1A"/>
    <property type="match status" value="1"/>
</dbReference>
<keyword evidence="6" id="KW-0808">Transferase</keyword>
<keyword evidence="3" id="KW-0121">Carboxypeptidase</keyword>
<keyword evidence="9" id="KW-0573">Peptidoglycan synthesis</keyword>
<evidence type="ECO:0000256" key="9">
    <source>
        <dbReference type="ARBA" id="ARBA00022984"/>
    </source>
</evidence>
<feature type="domain" description="Glycosyl transferase family 51" evidence="15">
    <location>
        <begin position="63"/>
        <end position="243"/>
    </location>
</feature>
<dbReference type="GO" id="GO:0008955">
    <property type="term" value="F:peptidoglycan glycosyltransferase activity"/>
    <property type="evidence" value="ECO:0007669"/>
    <property type="project" value="UniProtKB-EC"/>
</dbReference>
<proteinExistence type="inferred from homology"/>
<dbReference type="InterPro" id="IPR001264">
    <property type="entry name" value="Glyco_trans_51"/>
</dbReference>
<keyword evidence="5" id="KW-0328">Glycosyltransferase</keyword>
<dbReference type="GO" id="GO:0009252">
    <property type="term" value="P:peptidoglycan biosynthetic process"/>
    <property type="evidence" value="ECO:0007669"/>
    <property type="project" value="UniProtKB-KW"/>
</dbReference>
<dbReference type="RefSeq" id="WP_092272468.1">
    <property type="nucleotide sequence ID" value="NZ_FORT01000012.1"/>
</dbReference>
<accession>A0A1I3Z5G3</accession>
<evidence type="ECO:0000256" key="4">
    <source>
        <dbReference type="ARBA" id="ARBA00022670"/>
    </source>
</evidence>
<evidence type="ECO:0000256" key="12">
    <source>
        <dbReference type="ARBA" id="ARBA00034000"/>
    </source>
</evidence>
<evidence type="ECO:0000256" key="7">
    <source>
        <dbReference type="ARBA" id="ARBA00022801"/>
    </source>
</evidence>
<keyword evidence="10" id="KW-0511">Multifunctional enzyme</keyword>
<dbReference type="InterPro" id="IPR023346">
    <property type="entry name" value="Lysozyme-like_dom_sf"/>
</dbReference>
<keyword evidence="14" id="KW-1133">Transmembrane helix</keyword>
<dbReference type="PANTHER" id="PTHR32282">
    <property type="entry name" value="BINDING PROTEIN TRANSPEPTIDASE, PUTATIVE-RELATED"/>
    <property type="match status" value="1"/>
</dbReference>
<keyword evidence="8" id="KW-0133">Cell shape</keyword>
<reference evidence="17" key="1">
    <citation type="submission" date="2016-10" db="EMBL/GenBank/DDBJ databases">
        <authorList>
            <person name="Varghese N."/>
            <person name="Submissions S."/>
        </authorList>
    </citation>
    <scope>NUCLEOTIDE SEQUENCE [LARGE SCALE GENOMIC DNA]</scope>
    <source>
        <strain evidence="17">OK042</strain>
    </source>
</reference>
<comment type="similarity">
    <text evidence="1">In the C-terminal section; belongs to the transpeptidase family.</text>
</comment>
<keyword evidence="4" id="KW-0645">Protease</keyword>
<dbReference type="InterPro" id="IPR036950">
    <property type="entry name" value="PBP_transglycosylase"/>
</dbReference>
<organism evidence="16 17">
    <name type="scientific">Brevibacillus centrosporus</name>
    <dbReference type="NCBI Taxonomy" id="54910"/>
    <lineage>
        <taxon>Bacteria</taxon>
        <taxon>Bacillati</taxon>
        <taxon>Bacillota</taxon>
        <taxon>Bacilli</taxon>
        <taxon>Bacillales</taxon>
        <taxon>Paenibacillaceae</taxon>
        <taxon>Brevibacillus</taxon>
    </lineage>
</organism>
<dbReference type="STRING" id="1884381.SAMN05518846_112186"/>
<comment type="catalytic activity">
    <reaction evidence="12">
        <text>Preferential cleavage: (Ac)2-L-Lys-D-Ala-|-D-Ala. Also transpeptidation of peptidyl-alanyl moieties that are N-acyl substituents of D-alanine.</text>
        <dbReference type="EC" id="3.4.16.4"/>
    </reaction>
</comment>
<evidence type="ECO:0000256" key="1">
    <source>
        <dbReference type="ARBA" id="ARBA00007090"/>
    </source>
</evidence>
<keyword evidence="17" id="KW-1185">Reference proteome</keyword>
<dbReference type="SUPFAM" id="SSF53955">
    <property type="entry name" value="Lysozyme-like"/>
    <property type="match status" value="1"/>
</dbReference>
<evidence type="ECO:0000256" key="14">
    <source>
        <dbReference type="SAM" id="Phobius"/>
    </source>
</evidence>
<gene>
    <name evidence="16" type="ORF">SAMN05518846_112186</name>
</gene>
<feature type="transmembrane region" description="Helical" evidence="14">
    <location>
        <begin position="35"/>
        <end position="61"/>
    </location>
</feature>
<keyword evidence="7" id="KW-0378">Hydrolase</keyword>
<dbReference type="PANTHER" id="PTHR32282:SF33">
    <property type="entry name" value="PEPTIDOGLYCAN GLYCOSYLTRANSFERASE"/>
    <property type="match status" value="1"/>
</dbReference>
<evidence type="ECO:0000313" key="16">
    <source>
        <dbReference type="EMBL" id="SFK39190.1"/>
    </source>
</evidence>
<dbReference type="Gene3D" id="1.10.3810.10">
    <property type="entry name" value="Biosynthetic peptidoglycan transglycosylase-like"/>
    <property type="match status" value="1"/>
</dbReference>
<sequence>MNQLSVSATHENDPLFTIKNVDRPKRKNASWKKRLWATVILIIVCVFSLPSMLSFAGNAWIDQKKLQQVEKAASGSYVTLDEMPDYLWQSFVAIEDRRYWKHHGVDYIAFARAIWADVQAGSYVQGGSTITMQLARNLFLTQDKTILRKAKEIAIAYQLEQRYSKKELLEMYLNVIYFGHGQYGIESASQLYFGKRVNGADPSVISLGESAILASLPKAPEAYSPLKHWEKAKERQAVVLGRMVEQGLITQEQKQAAQEEVTSKKKTFARAI</sequence>
<keyword evidence="11" id="KW-0961">Cell wall biogenesis/degradation</keyword>
<keyword evidence="14" id="KW-0812">Transmembrane</keyword>
<dbReference type="EMBL" id="FORT01000012">
    <property type="protein sequence ID" value="SFK39190.1"/>
    <property type="molecule type" value="Genomic_DNA"/>
</dbReference>
<evidence type="ECO:0000313" key="17">
    <source>
        <dbReference type="Proteomes" id="UP000198915"/>
    </source>
</evidence>
<name>A0A1I3Z5G3_9BACL</name>
<evidence type="ECO:0000256" key="3">
    <source>
        <dbReference type="ARBA" id="ARBA00022645"/>
    </source>
</evidence>
<evidence type="ECO:0000256" key="10">
    <source>
        <dbReference type="ARBA" id="ARBA00023268"/>
    </source>
</evidence>
<evidence type="ECO:0000256" key="13">
    <source>
        <dbReference type="ARBA" id="ARBA00049902"/>
    </source>
</evidence>
<evidence type="ECO:0000256" key="6">
    <source>
        <dbReference type="ARBA" id="ARBA00022679"/>
    </source>
</evidence>
<evidence type="ECO:0000259" key="15">
    <source>
        <dbReference type="Pfam" id="PF00912"/>
    </source>
</evidence>
<keyword evidence="14" id="KW-0472">Membrane</keyword>
<dbReference type="AlphaFoldDB" id="A0A1I3Z5G3"/>
<dbReference type="GO" id="GO:0008360">
    <property type="term" value="P:regulation of cell shape"/>
    <property type="evidence" value="ECO:0007669"/>
    <property type="project" value="UniProtKB-KW"/>
</dbReference>
<dbReference type="InterPro" id="IPR050396">
    <property type="entry name" value="Glycosyltr_51/Transpeptidase"/>
</dbReference>
<evidence type="ECO:0000256" key="11">
    <source>
        <dbReference type="ARBA" id="ARBA00023316"/>
    </source>
</evidence>